<evidence type="ECO:0000256" key="10">
    <source>
        <dbReference type="ARBA" id="ARBA00048287"/>
    </source>
</evidence>
<dbReference type="GO" id="GO:0070823">
    <property type="term" value="C:HDA1 complex"/>
    <property type="evidence" value="ECO:0007669"/>
    <property type="project" value="EnsemblFungi"/>
</dbReference>
<evidence type="ECO:0000313" key="16">
    <source>
        <dbReference type="Proteomes" id="UP000001744"/>
    </source>
</evidence>
<dbReference type="GO" id="GO:0031078">
    <property type="term" value="F:histone H3K14 deacetylase activity, hydrolytic mechanism"/>
    <property type="evidence" value="ECO:0007669"/>
    <property type="project" value="UniProtKB-UniRule"/>
</dbReference>
<dbReference type="GO" id="GO:0005730">
    <property type="term" value="C:nucleolus"/>
    <property type="evidence" value="ECO:0007669"/>
    <property type="project" value="EnsemblFungi"/>
</dbReference>
<dbReference type="GO" id="GO:0140720">
    <property type="term" value="C:subtelomeric heterochromatin"/>
    <property type="evidence" value="ECO:0007669"/>
    <property type="project" value="EnsemblFungi"/>
</dbReference>
<dbReference type="InterPro" id="IPR023696">
    <property type="entry name" value="Ureohydrolase_dom_sf"/>
</dbReference>
<dbReference type="GO" id="GO:1902794">
    <property type="term" value="P:siRNA-independent facultative heterochromatin formation"/>
    <property type="evidence" value="ECO:0007669"/>
    <property type="project" value="EnsemblFungi"/>
</dbReference>
<keyword evidence="16" id="KW-1185">Reference proteome</keyword>
<dbReference type="eggNOG" id="KOG1343">
    <property type="taxonomic scope" value="Eukaryota"/>
</dbReference>
<dbReference type="GeneID" id="7050482"/>
<dbReference type="PRINTS" id="PR01270">
    <property type="entry name" value="HDASUPER"/>
</dbReference>
<dbReference type="GO" id="GO:0033553">
    <property type="term" value="C:rDNA heterochromatin"/>
    <property type="evidence" value="ECO:0007669"/>
    <property type="project" value="EnsemblFungi"/>
</dbReference>
<dbReference type="EC" id="3.5.1.98" evidence="3 11"/>
<dbReference type="GO" id="GO:0042802">
    <property type="term" value="F:identical protein binding"/>
    <property type="evidence" value="ECO:0007669"/>
    <property type="project" value="EnsemblFungi"/>
</dbReference>
<evidence type="ECO:0000256" key="6">
    <source>
        <dbReference type="ARBA" id="ARBA00022853"/>
    </source>
</evidence>
<dbReference type="InterPro" id="IPR023801">
    <property type="entry name" value="His_deacetylse_dom"/>
</dbReference>
<evidence type="ECO:0000313" key="15">
    <source>
        <dbReference type="JaponicusDB" id="SJAG_03844"/>
    </source>
</evidence>
<evidence type="ECO:0000256" key="9">
    <source>
        <dbReference type="ARBA" id="ARBA00023242"/>
    </source>
</evidence>
<keyword evidence="7 11" id="KW-0805">Transcription regulation</keyword>
<dbReference type="Gene3D" id="3.40.800.20">
    <property type="entry name" value="Histone deacetylase domain"/>
    <property type="match status" value="1"/>
</dbReference>
<dbReference type="InterPro" id="IPR017321">
    <property type="entry name" value="Hist_deAcase_II_yeast"/>
</dbReference>
<dbReference type="GO" id="GO:0030466">
    <property type="term" value="P:silent mating-type cassette heterochromatin formation"/>
    <property type="evidence" value="ECO:0007669"/>
    <property type="project" value="EnsemblFungi"/>
</dbReference>
<dbReference type="OrthoDB" id="424012at2759"/>
<dbReference type="PANTHER" id="PTHR10625">
    <property type="entry name" value="HISTONE DEACETYLASE HDAC1-RELATED"/>
    <property type="match status" value="1"/>
</dbReference>
<comment type="subcellular location">
    <subcellularLocation>
        <location evidence="1 11">Nucleus</location>
    </subcellularLocation>
</comment>
<dbReference type="GO" id="GO:1990342">
    <property type="term" value="C:heterochromatin island"/>
    <property type="evidence" value="ECO:0007669"/>
    <property type="project" value="EnsemblFungi"/>
</dbReference>
<dbReference type="InterPro" id="IPR037138">
    <property type="entry name" value="His_deacetylse_dom_sf"/>
</dbReference>
<dbReference type="GO" id="GO:0000183">
    <property type="term" value="P:rDNA heterochromatin formation"/>
    <property type="evidence" value="ECO:0007669"/>
    <property type="project" value="EnsemblFungi"/>
</dbReference>
<evidence type="ECO:0000259" key="13">
    <source>
        <dbReference type="Pfam" id="PF09757"/>
    </source>
</evidence>
<dbReference type="ESTHER" id="schjy-b6k575">
    <property type="family name" value="Arb2_domain"/>
</dbReference>
<protein>
    <recommendedName>
        <fullName evidence="3 11">Histone deacetylase</fullName>
        <ecNumber evidence="3 11">3.5.1.98</ecNumber>
    </recommendedName>
</protein>
<gene>
    <name evidence="15" type="primary">clr3</name>
    <name evidence="14" type="ORF">SJAG_03844</name>
</gene>
<comment type="catalytic activity">
    <reaction evidence="10 11">
        <text>N(6)-acetyl-L-lysyl-[histone] + H2O = L-lysyl-[histone] + acetate</text>
        <dbReference type="Rhea" id="RHEA:58196"/>
        <dbReference type="Rhea" id="RHEA-COMP:9845"/>
        <dbReference type="Rhea" id="RHEA-COMP:11338"/>
        <dbReference type="ChEBI" id="CHEBI:15377"/>
        <dbReference type="ChEBI" id="CHEBI:29969"/>
        <dbReference type="ChEBI" id="CHEBI:30089"/>
        <dbReference type="ChEBI" id="CHEBI:61930"/>
        <dbReference type="EC" id="3.5.1.98"/>
    </reaction>
</comment>
<comment type="function">
    <text evidence="11">Responsible for the deacetylation of lysine residues on the N-terminal part of the core histones (H2A, H2B, H3 and H4). Histone deacetylation gives a tag for epigenetic repression and plays an important role in transcriptional regulation, cell cycle progression and developmental events.</text>
</comment>
<dbReference type="AlphaFoldDB" id="B6K575"/>
<dbReference type="Pfam" id="PF09757">
    <property type="entry name" value="Arb2-like"/>
    <property type="match status" value="1"/>
</dbReference>
<dbReference type="GO" id="GO:0040029">
    <property type="term" value="P:epigenetic regulation of gene expression"/>
    <property type="evidence" value="ECO:0000318"/>
    <property type="project" value="GO_Central"/>
</dbReference>
<dbReference type="STRING" id="402676.B6K575"/>
<feature type="domain" description="Arb2-like" evidence="13">
    <location>
        <begin position="431"/>
        <end position="676"/>
    </location>
</feature>
<organism evidence="14 16">
    <name type="scientific">Schizosaccharomyces japonicus (strain yFS275 / FY16936)</name>
    <name type="common">Fission yeast</name>
    <dbReference type="NCBI Taxonomy" id="402676"/>
    <lineage>
        <taxon>Eukaryota</taxon>
        <taxon>Fungi</taxon>
        <taxon>Dikarya</taxon>
        <taxon>Ascomycota</taxon>
        <taxon>Taphrinomycotina</taxon>
        <taxon>Schizosaccharomycetes</taxon>
        <taxon>Schizosaccharomycetales</taxon>
        <taxon>Schizosaccharomycetaceae</taxon>
        <taxon>Schizosaccharomyces</taxon>
    </lineage>
</organism>
<evidence type="ECO:0000259" key="12">
    <source>
        <dbReference type="Pfam" id="PF00850"/>
    </source>
</evidence>
<dbReference type="HOGENOM" id="CLU_007727_4_0_1"/>
<evidence type="ECO:0000256" key="5">
    <source>
        <dbReference type="ARBA" id="ARBA00022801"/>
    </source>
</evidence>
<keyword evidence="9 11" id="KW-0539">Nucleus</keyword>
<proteinExistence type="inferred from homology"/>
<evidence type="ECO:0000313" key="14">
    <source>
        <dbReference type="EMBL" id="EEB08679.1"/>
    </source>
</evidence>
<dbReference type="EMBL" id="KE651167">
    <property type="protein sequence ID" value="EEB08679.1"/>
    <property type="molecule type" value="Genomic_DNA"/>
</dbReference>
<dbReference type="PANTHER" id="PTHR10625:SF5">
    <property type="entry name" value="HISTONE DEACETYLASE"/>
    <property type="match status" value="1"/>
</dbReference>
<feature type="domain" description="Histone deacetylase" evidence="12">
    <location>
        <begin position="74"/>
        <end position="378"/>
    </location>
</feature>
<dbReference type="GO" id="GO:0070824">
    <property type="term" value="C:SHREC complex"/>
    <property type="evidence" value="ECO:0007669"/>
    <property type="project" value="EnsemblFungi"/>
</dbReference>
<dbReference type="Pfam" id="PF00850">
    <property type="entry name" value="Hist_deacetyl"/>
    <property type="match status" value="1"/>
</dbReference>
<evidence type="ECO:0000256" key="7">
    <source>
        <dbReference type="ARBA" id="ARBA00023015"/>
    </source>
</evidence>
<keyword evidence="4 11" id="KW-0678">Repressor</keyword>
<comment type="similarity">
    <text evidence="2 11">Belongs to the histone deacetylase family. HD type 2 subfamily.</text>
</comment>
<keyword evidence="5 11" id="KW-0378">Hydrolase</keyword>
<evidence type="ECO:0000256" key="4">
    <source>
        <dbReference type="ARBA" id="ARBA00022491"/>
    </source>
</evidence>
<dbReference type="VEuPathDB" id="FungiDB:SJAG_03844"/>
<reference evidence="14 16" key="1">
    <citation type="journal article" date="2011" name="Science">
        <title>Comparative functional genomics of the fission yeasts.</title>
        <authorList>
            <person name="Rhind N."/>
            <person name="Chen Z."/>
            <person name="Yassour M."/>
            <person name="Thompson D.A."/>
            <person name="Haas B.J."/>
            <person name="Habib N."/>
            <person name="Wapinski I."/>
            <person name="Roy S."/>
            <person name="Lin M.F."/>
            <person name="Heiman D.I."/>
            <person name="Young S.K."/>
            <person name="Furuya K."/>
            <person name="Guo Y."/>
            <person name="Pidoux A."/>
            <person name="Chen H.M."/>
            <person name="Robbertse B."/>
            <person name="Goldberg J.M."/>
            <person name="Aoki K."/>
            <person name="Bayne E.H."/>
            <person name="Berlin A.M."/>
            <person name="Desjardins C.A."/>
            <person name="Dobbs E."/>
            <person name="Dukaj L."/>
            <person name="Fan L."/>
            <person name="FitzGerald M.G."/>
            <person name="French C."/>
            <person name="Gujja S."/>
            <person name="Hansen K."/>
            <person name="Keifenheim D."/>
            <person name="Levin J.Z."/>
            <person name="Mosher R.A."/>
            <person name="Mueller C.A."/>
            <person name="Pfiffner J."/>
            <person name="Priest M."/>
            <person name="Russ C."/>
            <person name="Smialowska A."/>
            <person name="Swoboda P."/>
            <person name="Sykes S.M."/>
            <person name="Vaughn M."/>
            <person name="Vengrova S."/>
            <person name="Yoder R."/>
            <person name="Zeng Q."/>
            <person name="Allshire R."/>
            <person name="Baulcombe D."/>
            <person name="Birren B.W."/>
            <person name="Brown W."/>
            <person name="Ekwall K."/>
            <person name="Kellis M."/>
            <person name="Leatherwood J."/>
            <person name="Levin H."/>
            <person name="Margalit H."/>
            <person name="Martienssen R."/>
            <person name="Nieduszynski C.A."/>
            <person name="Spatafora J.W."/>
            <person name="Friedman N."/>
            <person name="Dalgaard J.Z."/>
            <person name="Baumann P."/>
            <person name="Niki H."/>
            <person name="Regev A."/>
            <person name="Nusbaum C."/>
        </authorList>
    </citation>
    <scope>NUCLEOTIDE SEQUENCE [LARGE SCALE GENOMIC DNA]</scope>
    <source>
        <strain evidence="16">yFS275 / FY16936</strain>
    </source>
</reference>
<dbReference type="GO" id="GO:0000791">
    <property type="term" value="C:euchromatin"/>
    <property type="evidence" value="ECO:0007669"/>
    <property type="project" value="EnsemblFungi"/>
</dbReference>
<dbReference type="GO" id="GO:0000118">
    <property type="term" value="C:histone deacetylase complex"/>
    <property type="evidence" value="ECO:0000318"/>
    <property type="project" value="GO_Central"/>
</dbReference>
<dbReference type="GO" id="GO:0045944">
    <property type="term" value="P:positive regulation of transcription by RNA polymerase II"/>
    <property type="evidence" value="ECO:0007669"/>
    <property type="project" value="EnsemblFungi"/>
</dbReference>
<evidence type="ECO:0000256" key="1">
    <source>
        <dbReference type="ARBA" id="ARBA00004123"/>
    </source>
</evidence>
<dbReference type="SUPFAM" id="SSF52768">
    <property type="entry name" value="Arginase/deacetylase"/>
    <property type="match status" value="1"/>
</dbReference>
<accession>B6K575</accession>
<keyword evidence="8 11" id="KW-0804">Transcription</keyword>
<dbReference type="FunFam" id="3.40.800.20:FF:000005">
    <property type="entry name" value="histone deacetylase 6"/>
    <property type="match status" value="1"/>
</dbReference>
<dbReference type="InterPro" id="IPR000286">
    <property type="entry name" value="HDACs"/>
</dbReference>
<dbReference type="GO" id="GO:0004407">
    <property type="term" value="F:histone deacetylase activity"/>
    <property type="evidence" value="ECO:0000318"/>
    <property type="project" value="GO_Central"/>
</dbReference>
<evidence type="ECO:0000256" key="8">
    <source>
        <dbReference type="ARBA" id="ARBA00023163"/>
    </source>
</evidence>
<evidence type="ECO:0000256" key="2">
    <source>
        <dbReference type="ARBA" id="ARBA00007738"/>
    </source>
</evidence>
<dbReference type="GO" id="GO:0031934">
    <property type="term" value="C:mating-type region heterochromatin"/>
    <property type="evidence" value="ECO:0007669"/>
    <property type="project" value="EnsemblFungi"/>
</dbReference>
<sequence>MLNVPPESEADPVATVKPSQLMLSKEVPAEVGHLDSIQDKDVEEQKPDVLNMKSGLCYDPRMRFHATLDEVEDHPEDPRRILQVFEAIKEAGYVSAIPTARDAFIRIPSREATLEEILRVHSKDVYDMVKSSETMSREELVNLEKTNDSLYFNNQTFFCARLASGSAVETCNAVVNGKVKNAFAIIRPPGHHSEPNKSGGFCLFNNVAITARSMMARYPEQVKRVLILDWDVHHGNGTQMAFYDDPNVLYISLHRYENGRFYPGTTYGSAENCGEGEGLGKTVNIPWPCAGMSDGDYIYAFQKVVMPIGYEFNPDLVIISAGFDAAAGDPLGQCYLTPAAYAHMTQMLLGLAEGKLFVSMEGGYSLSSISTAGLAVAQTLLGIPPAKLHTVYATAPAVKTVEEVTRIQSRYWKCMRPIFHTPPTDYTHVNPLHEVVRAFQAKKLFDNWQMTILPISRDGLSESYANQALCSNGFFHRKTLVLFVHDPPDVLGSSQGNSNLLNLSQSAVVDYAETYIDWCLQQDFGLIDINVPELLTDADGRPYSSTEETKLLCLYIWDNYIELSSAEKIIFIGEGRAVPGLIHLVSSRNVSTRVKSVITFVGTDALCGIKTISNEDVPSWYYKHSLVLVSNGNVCWKKMKRKKKRYGRLVRTEHDHKGELMQQHYESIVQYMEKILRQ</sequence>
<dbReference type="InterPro" id="IPR019154">
    <property type="entry name" value="Arb2-like_domain"/>
</dbReference>
<evidence type="ECO:0000256" key="11">
    <source>
        <dbReference type="PIRNR" id="PIRNR037919"/>
    </source>
</evidence>
<dbReference type="JaponicusDB" id="SJAG_03844">
    <property type="gene designation" value="clr3"/>
</dbReference>
<name>B6K575_SCHJY</name>
<dbReference type="GO" id="GO:0031509">
    <property type="term" value="P:subtelomeric heterochromatin formation"/>
    <property type="evidence" value="ECO:0007669"/>
    <property type="project" value="EnsemblFungi"/>
</dbReference>
<dbReference type="GO" id="GO:0031508">
    <property type="term" value="P:pericentric heterochromatin formation"/>
    <property type="evidence" value="ECO:0007669"/>
    <property type="project" value="EnsemblFungi"/>
</dbReference>
<dbReference type="RefSeq" id="XP_002174972.1">
    <property type="nucleotide sequence ID" value="XM_002174936.1"/>
</dbReference>
<dbReference type="Proteomes" id="UP000001744">
    <property type="component" value="Unassembled WGS sequence"/>
</dbReference>
<keyword evidence="6 11" id="KW-0156">Chromatin regulator</keyword>
<evidence type="ECO:0000256" key="3">
    <source>
        <dbReference type="ARBA" id="ARBA00012111"/>
    </source>
</evidence>
<dbReference type="GO" id="GO:0005721">
    <property type="term" value="C:pericentric heterochromatin"/>
    <property type="evidence" value="ECO:0007669"/>
    <property type="project" value="EnsemblFungi"/>
</dbReference>
<dbReference type="GO" id="GO:0003682">
    <property type="term" value="F:chromatin binding"/>
    <property type="evidence" value="ECO:0007669"/>
    <property type="project" value="EnsemblFungi"/>
</dbReference>
<dbReference type="PIRSF" id="PIRSF037919">
    <property type="entry name" value="HDAC_II_yeast"/>
    <property type="match status" value="1"/>
</dbReference>
<dbReference type="GO" id="GO:0005737">
    <property type="term" value="C:cytoplasm"/>
    <property type="evidence" value="ECO:0000318"/>
    <property type="project" value="GO_Central"/>
</dbReference>
<dbReference type="GO" id="GO:0000122">
    <property type="term" value="P:negative regulation of transcription by RNA polymerase II"/>
    <property type="evidence" value="ECO:0007669"/>
    <property type="project" value="EnsemblFungi"/>
</dbReference>
<dbReference type="OMA" id="CFVSPAC"/>